<reference evidence="2 3" key="1">
    <citation type="journal article" date="2018" name="Elife">
        <title>Functional genomics of lipid metabolism in the oleaginous yeast Rhodosporidium toruloides.</title>
        <authorList>
            <person name="Coradetti S.T."/>
            <person name="Pinel D."/>
            <person name="Geiselman G."/>
            <person name="Ito M."/>
            <person name="Mondo S."/>
            <person name="Reilly M.C."/>
            <person name="Cheng Y.F."/>
            <person name="Bauer S."/>
            <person name="Grigoriev I."/>
            <person name="Gladden J.M."/>
            <person name="Simmons B.A."/>
            <person name="Brem R."/>
            <person name="Arkin A.P."/>
            <person name="Skerker J.M."/>
        </authorList>
    </citation>
    <scope>NUCLEOTIDE SEQUENCE [LARGE SCALE GENOMIC DNA]</scope>
    <source>
        <strain evidence="2 3">NBRC 0880</strain>
    </source>
</reference>
<evidence type="ECO:0000313" key="2">
    <source>
        <dbReference type="EMBL" id="PRQ75686.1"/>
    </source>
</evidence>
<dbReference type="AlphaFoldDB" id="A0A2T0ACF2"/>
<gene>
    <name evidence="2" type="ORF">AAT19DRAFT_13743</name>
</gene>
<feature type="region of interest" description="Disordered" evidence="1">
    <location>
        <begin position="47"/>
        <end position="68"/>
    </location>
</feature>
<protein>
    <submittedName>
        <fullName evidence="2">Uncharacterized protein</fullName>
    </submittedName>
</protein>
<proteinExistence type="predicted"/>
<evidence type="ECO:0000313" key="3">
    <source>
        <dbReference type="Proteomes" id="UP000239560"/>
    </source>
</evidence>
<evidence type="ECO:0000256" key="1">
    <source>
        <dbReference type="SAM" id="MobiDB-lite"/>
    </source>
</evidence>
<sequence length="151" mass="16627">MAGPAFISVYPLDQYLNFGISRSGYRIGGCVSPAEMEDGSRTLLKGDVAPASQTPKKKSKNPIPTVDATLIPPTAASKSWSLETPAGTMMLDKLDNAVNQRFAEMRKRIVDVLGRQANDGEWFFVQVERQKWVLKKGTSSSFEEMQTVKIA</sequence>
<organism evidence="2 3">
    <name type="scientific">Rhodotorula toruloides</name>
    <name type="common">Yeast</name>
    <name type="synonym">Rhodosporidium toruloides</name>
    <dbReference type="NCBI Taxonomy" id="5286"/>
    <lineage>
        <taxon>Eukaryota</taxon>
        <taxon>Fungi</taxon>
        <taxon>Dikarya</taxon>
        <taxon>Basidiomycota</taxon>
        <taxon>Pucciniomycotina</taxon>
        <taxon>Microbotryomycetes</taxon>
        <taxon>Sporidiobolales</taxon>
        <taxon>Sporidiobolaceae</taxon>
        <taxon>Rhodotorula</taxon>
    </lineage>
</organism>
<comment type="caution">
    <text evidence="2">The sequence shown here is derived from an EMBL/GenBank/DDBJ whole genome shotgun (WGS) entry which is preliminary data.</text>
</comment>
<dbReference type="EMBL" id="LCTV02000004">
    <property type="protein sequence ID" value="PRQ75686.1"/>
    <property type="molecule type" value="Genomic_DNA"/>
</dbReference>
<name>A0A2T0ACF2_RHOTO</name>
<accession>A0A2T0ACF2</accession>
<dbReference type="Proteomes" id="UP000239560">
    <property type="component" value="Unassembled WGS sequence"/>
</dbReference>